<dbReference type="InterPro" id="IPR029044">
    <property type="entry name" value="Nucleotide-diphossugar_trans"/>
</dbReference>
<evidence type="ECO:0000313" key="1">
    <source>
        <dbReference type="EMBL" id="SFC73020.1"/>
    </source>
</evidence>
<dbReference type="RefSeq" id="WP_093361338.1">
    <property type="nucleotide sequence ID" value="NZ_FOLG01000008.1"/>
</dbReference>
<dbReference type="EMBL" id="FOLG01000008">
    <property type="protein sequence ID" value="SFC73020.1"/>
    <property type="molecule type" value="Genomic_DNA"/>
</dbReference>
<gene>
    <name evidence="1" type="ORF">SAMN04488094_108149</name>
</gene>
<reference evidence="1 2" key="1">
    <citation type="submission" date="2016-10" db="EMBL/GenBank/DDBJ databases">
        <authorList>
            <person name="de Groot N.N."/>
        </authorList>
    </citation>
    <scope>NUCLEOTIDE SEQUENCE [LARGE SCALE GENOMIC DNA]</scope>
    <source>
        <strain evidence="1 2">DSM 19548</strain>
    </source>
</reference>
<dbReference type="Gene3D" id="3.90.550.60">
    <property type="match status" value="1"/>
</dbReference>
<proteinExistence type="predicted"/>
<dbReference type="AlphaFoldDB" id="A0A1I1LU77"/>
<organism evidence="1 2">
    <name type="scientific">Tropicimonas isoalkanivorans</name>
    <dbReference type="NCBI Taxonomy" id="441112"/>
    <lineage>
        <taxon>Bacteria</taxon>
        <taxon>Pseudomonadati</taxon>
        <taxon>Pseudomonadota</taxon>
        <taxon>Alphaproteobacteria</taxon>
        <taxon>Rhodobacterales</taxon>
        <taxon>Roseobacteraceae</taxon>
        <taxon>Tropicimonas</taxon>
    </lineage>
</organism>
<dbReference type="GO" id="GO:0016740">
    <property type="term" value="F:transferase activity"/>
    <property type="evidence" value="ECO:0007669"/>
    <property type="project" value="UniProtKB-KW"/>
</dbReference>
<name>A0A1I1LU77_9RHOB</name>
<protein>
    <submittedName>
        <fullName evidence="1">Glycosyltransferase, GT2 family</fullName>
    </submittedName>
</protein>
<sequence length="616" mass="69440">MLMGQMHHSSKLPLLDEETTGQLNLLQGLVHAETGICTEPDLYVRQRGACAVSRESGHVVFGPGGVAEFDTLFNLFSLGKWQHHCGLTDIRLVLIGEGTFELRVTQAIADSSHERVYNELITFQPDEPFELDISGIPSIANGGVLFFELRSLGIGRLKSANWMTAQAPVRTPEIAVVITTFRREEAVRKAVDRFRHYLASSSIGEHVHVIVVDNGKSAGIEADQYVSPMDNENLGGSGGFARGLIEARRRGATHTLFMDDEAKIHMSSIERTWTFLAYAKDERTAIAGALARATDKWALWENGATFLAKCNRLFGDVDMRNFHHLLSMEAESIGVPWNFYGGWWYFAFPTACVEHPPFPFFVRGDDVSFSLANGFRMTTLPGVITFQDADFTDKITPLTEYLDLRSHMVHHLSLPSMDIGALRTVKIAAWFFARAMCYCRYETLEALNLAIEDVMEGPDFFARNADIARRRADIKALTKAEGYSQHDGAMPPRTPDADDAGRWTVLLMKFTLNGHLLPFFRAFATRKVLLAGEQAMLCRIWGAKHAIYLNRVENTSISVSHSKSRAFRQSRRMVRNGLRFIRCYGRLRQDWQAGYRRIATDDYWERTLKLGERPSP</sequence>
<keyword evidence="1" id="KW-0808">Transferase</keyword>
<dbReference type="Proteomes" id="UP000198728">
    <property type="component" value="Unassembled WGS sequence"/>
</dbReference>
<dbReference type="STRING" id="441112.SAMN04488094_108149"/>
<evidence type="ECO:0000313" key="2">
    <source>
        <dbReference type="Proteomes" id="UP000198728"/>
    </source>
</evidence>
<keyword evidence="2" id="KW-1185">Reference proteome</keyword>
<accession>A0A1I1LU77</accession>
<dbReference type="OrthoDB" id="5148555at2"/>
<dbReference type="SUPFAM" id="SSF53448">
    <property type="entry name" value="Nucleotide-diphospho-sugar transferases"/>
    <property type="match status" value="1"/>
</dbReference>